<dbReference type="EMBL" id="DVJO01000155">
    <property type="protein sequence ID" value="HIS83361.1"/>
    <property type="molecule type" value="Genomic_DNA"/>
</dbReference>
<accession>A0A9D1K4A8</accession>
<evidence type="ECO:0000313" key="2">
    <source>
        <dbReference type="EMBL" id="HIS83361.1"/>
    </source>
</evidence>
<keyword evidence="1" id="KW-0812">Transmembrane</keyword>
<comment type="caution">
    <text evidence="2">The sequence shown here is derived from an EMBL/GenBank/DDBJ whole genome shotgun (WGS) entry which is preliminary data.</text>
</comment>
<feature type="transmembrane region" description="Helical" evidence="1">
    <location>
        <begin position="6"/>
        <end position="31"/>
    </location>
</feature>
<dbReference type="Proteomes" id="UP000824139">
    <property type="component" value="Unassembled WGS sequence"/>
</dbReference>
<dbReference type="InterPro" id="IPR045584">
    <property type="entry name" value="Pilin-like"/>
</dbReference>
<sequence length="211" mass="23126">MKNKTAAFSLGEILVALAIVGVIASLILPAINQIQPDRQKMMFKKAYTNVERVVTELVNDDYLYPEASKEDGTKYQGLDNTTAVTLNDTSYSGNTKFCQLFAMKMNTIEDDTITCNGNGTVSFTTNDSVAYYMPNTSFATEAEIMVDINGDQAPNCKSGTQNCKTPDRYSIYVAADGKVSVKGELEKSFLRTTSVVRESGKKESGQNQNNN</sequence>
<organism evidence="2 3">
    <name type="scientific">Candidatus Scatenecus faecavium</name>
    <dbReference type="NCBI Taxonomy" id="2840915"/>
    <lineage>
        <taxon>Bacteria</taxon>
        <taxon>Candidatus Scatenecus</taxon>
    </lineage>
</organism>
<dbReference type="AlphaFoldDB" id="A0A9D1K4A8"/>
<proteinExistence type="predicted"/>
<dbReference type="SUPFAM" id="SSF54523">
    <property type="entry name" value="Pili subunits"/>
    <property type="match status" value="1"/>
</dbReference>
<reference evidence="2" key="1">
    <citation type="submission" date="2020-10" db="EMBL/GenBank/DDBJ databases">
        <authorList>
            <person name="Gilroy R."/>
        </authorList>
    </citation>
    <scope>NUCLEOTIDE SEQUENCE</scope>
    <source>
        <strain evidence="2">CHK152-2994</strain>
    </source>
</reference>
<keyword evidence="1" id="KW-1133">Transmembrane helix</keyword>
<evidence type="ECO:0000313" key="3">
    <source>
        <dbReference type="Proteomes" id="UP000824139"/>
    </source>
</evidence>
<evidence type="ECO:0000256" key="1">
    <source>
        <dbReference type="SAM" id="Phobius"/>
    </source>
</evidence>
<protein>
    <submittedName>
        <fullName evidence="2">Type II secretion system protein</fullName>
    </submittedName>
</protein>
<reference evidence="2" key="2">
    <citation type="journal article" date="2021" name="PeerJ">
        <title>Extensive microbial diversity within the chicken gut microbiome revealed by metagenomics and culture.</title>
        <authorList>
            <person name="Gilroy R."/>
            <person name="Ravi A."/>
            <person name="Getino M."/>
            <person name="Pursley I."/>
            <person name="Horton D.L."/>
            <person name="Alikhan N.F."/>
            <person name="Baker D."/>
            <person name="Gharbi K."/>
            <person name="Hall N."/>
            <person name="Watson M."/>
            <person name="Adriaenssens E.M."/>
            <person name="Foster-Nyarko E."/>
            <person name="Jarju S."/>
            <person name="Secka A."/>
            <person name="Antonio M."/>
            <person name="Oren A."/>
            <person name="Chaudhuri R.R."/>
            <person name="La Ragione R."/>
            <person name="Hildebrand F."/>
            <person name="Pallen M.J."/>
        </authorList>
    </citation>
    <scope>NUCLEOTIDE SEQUENCE</scope>
    <source>
        <strain evidence="2">CHK152-2994</strain>
    </source>
</reference>
<keyword evidence="1" id="KW-0472">Membrane</keyword>
<dbReference type="Gene3D" id="3.30.700.10">
    <property type="entry name" value="Glycoprotein, Type 4 Pilin"/>
    <property type="match status" value="1"/>
</dbReference>
<name>A0A9D1K4A8_9BACT</name>
<gene>
    <name evidence="2" type="ORF">IAD41_07135</name>
</gene>